<evidence type="ECO:0000313" key="5">
    <source>
        <dbReference type="Proteomes" id="UP001152795"/>
    </source>
</evidence>
<evidence type="ECO:0000256" key="2">
    <source>
        <dbReference type="ARBA" id="ARBA00022803"/>
    </source>
</evidence>
<dbReference type="CDD" id="cd00009">
    <property type="entry name" value="AAA"/>
    <property type="match status" value="1"/>
</dbReference>
<feature type="domain" description="AAA+ ATPase" evidence="3">
    <location>
        <begin position="230"/>
        <end position="377"/>
    </location>
</feature>
<sequence length="1042" mass="117905">MDDTEFNETQKILENVEIPSKKDESEKNCAMEKSSGSLRWCKERSTFPCDVVVSSQVYFLEQPDDDLSNFDRTTYDGNLGLAHLFDRGKFAWFGPCENVIVPKVHVGQFTTGLQDGDDKKRDSHKAGTIGVDTAAKRVYATCQNSGVPWLSCKSIAKWANDEFQNLTWCQFGAAVSASYVQHVLKRFYIPDEVQVFDKSVPKPCLPPMVPRFIGRQQKVEDILRVLTSTSAQVVSVSGPPGFGKTSLAIAVGHQLRKLGLPVYFLSLRSVKTAEELTSDLLNTFANASDVTGRERSKLCRLLSAIPSNICIILDNADDLFQTSGETSQDVLDLLEKIFSHCKNVSFLLTTRTSLQSVLGRKFVGHTSVGVVSLDRKSSQMLVQELVPTADESECCRVAEVCGDVPLAIKLLCGQIVDEKKVFVSELFDEQAAVNIIGGDEDSAKKTLLVLKRKYLVEGNSCETRLFSLHPLIRSFSSEKAVSDMKEIAYEAERRFLSYYVKLFEDLNNQFLAGNSLLAFHDFEFNKANMVHSLSEGVQNEEVCDAIFDVLFNADLFLDTICYFEHEWMFYKLYDSAIAKAKEQHKLKAFHQLLIAKAFAEIHGPDGHTLTLLKKAEEIEKQNPVLISKVVMGKRMCYLGIHLLMYKAVAKGVEILGTGISLLSFENTVLKVLCSQILALIVSCAEKSSYYRNIVLTKCADRPSLCAFFKAIQQDDCADEKEIEILKGKSEPLILELGLLIEVLACKYDMGEVIYRLGLSISKLRKEVEAEAQNDRLYRPLLLLVENAVLVVKIKQESPAALQHALDNFVEENGRLNSDTALRCYHNGECLSRQMNYEDSLRYHYEALDIRLKLYGHNLDIADNYYQIGYIQYFKNDYESALKSFKKALVIRQNLHGKIHPVRDVFRNCHEMIGTTEYYLKEYDSAVHWHQLSLDISVALYEKEHPVVADSYFSIAKCQCEMQDYDSALESCQHALDIRLKLFGQECVFTSNSYDQMEFIRTNLKKVCESSLELQSKNSLSYFKKKKIILRNFSQINPNFLGE</sequence>
<dbReference type="Gene3D" id="3.40.50.1580">
    <property type="entry name" value="Nucleoside phosphorylase domain"/>
    <property type="match status" value="1"/>
</dbReference>
<dbReference type="AlphaFoldDB" id="A0A6S7FSR6"/>
<keyword evidence="2" id="KW-0802">TPR repeat</keyword>
<dbReference type="SUPFAM" id="SSF48452">
    <property type="entry name" value="TPR-like"/>
    <property type="match status" value="2"/>
</dbReference>
<dbReference type="Gene3D" id="3.40.50.300">
    <property type="entry name" value="P-loop containing nucleotide triphosphate hydrolases"/>
    <property type="match status" value="1"/>
</dbReference>
<gene>
    <name evidence="4" type="ORF">PACLA_8A045074</name>
</gene>
<evidence type="ECO:0000256" key="1">
    <source>
        <dbReference type="ARBA" id="ARBA00022737"/>
    </source>
</evidence>
<dbReference type="PANTHER" id="PTHR45641">
    <property type="entry name" value="TETRATRICOPEPTIDE REPEAT PROTEIN (AFU_ORTHOLOGUE AFUA_6G03870)"/>
    <property type="match status" value="1"/>
</dbReference>
<dbReference type="InterPro" id="IPR003593">
    <property type="entry name" value="AAA+_ATPase"/>
</dbReference>
<reference evidence="4" key="1">
    <citation type="submission" date="2020-04" db="EMBL/GenBank/DDBJ databases">
        <authorList>
            <person name="Alioto T."/>
            <person name="Alioto T."/>
            <person name="Gomez Garrido J."/>
        </authorList>
    </citation>
    <scope>NUCLEOTIDE SEQUENCE</scope>
    <source>
        <strain evidence="4">A484AB</strain>
    </source>
</reference>
<dbReference type="PROSITE" id="PS50005">
    <property type="entry name" value="TPR"/>
    <property type="match status" value="1"/>
</dbReference>
<keyword evidence="1" id="KW-0677">Repeat</keyword>
<dbReference type="PANTHER" id="PTHR45641:SF1">
    <property type="entry name" value="AAA+ ATPASE DOMAIN-CONTAINING PROTEIN"/>
    <property type="match status" value="1"/>
</dbReference>
<dbReference type="Pfam" id="PF13424">
    <property type="entry name" value="TPR_12"/>
    <property type="match status" value="2"/>
</dbReference>
<dbReference type="InterPro" id="IPR007111">
    <property type="entry name" value="NACHT_NTPase"/>
</dbReference>
<evidence type="ECO:0000313" key="4">
    <source>
        <dbReference type="EMBL" id="CAB3982675.1"/>
    </source>
</evidence>
<dbReference type="Proteomes" id="UP001152795">
    <property type="component" value="Unassembled WGS sequence"/>
</dbReference>
<dbReference type="SMART" id="SM00028">
    <property type="entry name" value="TPR"/>
    <property type="match status" value="4"/>
</dbReference>
<protein>
    <submittedName>
        <fullName evidence="4">Nephrocystin-3, partial</fullName>
    </submittedName>
</protein>
<dbReference type="SUPFAM" id="SSF52540">
    <property type="entry name" value="P-loop containing nucleoside triphosphate hydrolases"/>
    <property type="match status" value="1"/>
</dbReference>
<dbReference type="SMART" id="SM00382">
    <property type="entry name" value="AAA"/>
    <property type="match status" value="1"/>
</dbReference>
<dbReference type="InterPro" id="IPR027417">
    <property type="entry name" value="P-loop_NTPase"/>
</dbReference>
<organism evidence="4 5">
    <name type="scientific">Paramuricea clavata</name>
    <name type="common">Red gorgonian</name>
    <name type="synonym">Violescent sea-whip</name>
    <dbReference type="NCBI Taxonomy" id="317549"/>
    <lineage>
        <taxon>Eukaryota</taxon>
        <taxon>Metazoa</taxon>
        <taxon>Cnidaria</taxon>
        <taxon>Anthozoa</taxon>
        <taxon>Octocorallia</taxon>
        <taxon>Malacalcyonacea</taxon>
        <taxon>Plexauridae</taxon>
        <taxon>Paramuricea</taxon>
    </lineage>
</organism>
<dbReference type="InterPro" id="IPR035994">
    <property type="entry name" value="Nucleoside_phosphorylase_sf"/>
</dbReference>
<dbReference type="GO" id="GO:0009116">
    <property type="term" value="P:nucleoside metabolic process"/>
    <property type="evidence" value="ECO:0007669"/>
    <property type="project" value="InterPro"/>
</dbReference>
<dbReference type="Pfam" id="PF05729">
    <property type="entry name" value="NACHT"/>
    <property type="match status" value="1"/>
</dbReference>
<dbReference type="GO" id="GO:0003824">
    <property type="term" value="F:catalytic activity"/>
    <property type="evidence" value="ECO:0007669"/>
    <property type="project" value="InterPro"/>
</dbReference>
<dbReference type="InterPro" id="IPR011990">
    <property type="entry name" value="TPR-like_helical_dom_sf"/>
</dbReference>
<comment type="caution">
    <text evidence="4">The sequence shown here is derived from an EMBL/GenBank/DDBJ whole genome shotgun (WGS) entry which is preliminary data.</text>
</comment>
<dbReference type="EMBL" id="CACRXK020000530">
    <property type="protein sequence ID" value="CAB3982675.1"/>
    <property type="molecule type" value="Genomic_DNA"/>
</dbReference>
<accession>A0A6S7FSR6</accession>
<dbReference type="OrthoDB" id="5989885at2759"/>
<keyword evidence="5" id="KW-1185">Reference proteome</keyword>
<dbReference type="InterPro" id="IPR019734">
    <property type="entry name" value="TPR_rpt"/>
</dbReference>
<dbReference type="Gene3D" id="1.25.40.10">
    <property type="entry name" value="Tetratricopeptide repeat domain"/>
    <property type="match status" value="2"/>
</dbReference>
<evidence type="ECO:0000259" key="3">
    <source>
        <dbReference type="SMART" id="SM00382"/>
    </source>
</evidence>
<proteinExistence type="predicted"/>
<name>A0A6S7FSR6_PARCT</name>